<dbReference type="GO" id="GO:0005829">
    <property type="term" value="C:cytosol"/>
    <property type="evidence" value="ECO:0007669"/>
    <property type="project" value="TreeGrafter"/>
</dbReference>
<dbReference type="CDD" id="cd09209">
    <property type="entry name" value="Lumazine_synthase-I"/>
    <property type="match status" value="1"/>
</dbReference>
<evidence type="ECO:0000256" key="4">
    <source>
        <dbReference type="ARBA" id="ARBA00022619"/>
    </source>
</evidence>
<dbReference type="GO" id="GO:0000906">
    <property type="term" value="F:6,7-dimethyl-8-ribityllumazine synthase activity"/>
    <property type="evidence" value="ECO:0007669"/>
    <property type="project" value="UniProtKB-EC"/>
</dbReference>
<name>A0AA48M1B7_9ZZZZ</name>
<comment type="similarity">
    <text evidence="2">Belongs to the DMRL synthase family.</text>
</comment>
<dbReference type="InterPro" id="IPR002180">
    <property type="entry name" value="LS/RS"/>
</dbReference>
<dbReference type="SUPFAM" id="SSF52121">
    <property type="entry name" value="Lumazine synthase"/>
    <property type="match status" value="1"/>
</dbReference>
<reference evidence="7" key="1">
    <citation type="submission" date="2023-07" db="EMBL/GenBank/DDBJ databases">
        <authorList>
            <person name="Pelsma A.J. K."/>
        </authorList>
    </citation>
    <scope>NUCLEOTIDE SEQUENCE</scope>
</reference>
<comment type="pathway">
    <text evidence="1">Cofactor biosynthesis; riboflavin biosynthesis; riboflavin from 2-hydroxy-3-oxobutyl phosphate and 5-amino-6-(D-ribitylamino)uracil: step 1/2.</text>
</comment>
<keyword evidence="4" id="KW-0686">Riboflavin biosynthesis</keyword>
<dbReference type="GO" id="GO:0009231">
    <property type="term" value="P:riboflavin biosynthetic process"/>
    <property type="evidence" value="ECO:0007669"/>
    <property type="project" value="UniProtKB-KW"/>
</dbReference>
<evidence type="ECO:0000256" key="1">
    <source>
        <dbReference type="ARBA" id="ARBA00004917"/>
    </source>
</evidence>
<evidence type="ECO:0000256" key="5">
    <source>
        <dbReference type="ARBA" id="ARBA00022679"/>
    </source>
</evidence>
<dbReference type="Gene3D" id="3.40.50.960">
    <property type="entry name" value="Lumazine/riboflavin synthase"/>
    <property type="match status" value="1"/>
</dbReference>
<dbReference type="PANTHER" id="PTHR21058:SF0">
    <property type="entry name" value="6,7-DIMETHYL-8-RIBITYLLUMAZINE SYNTHASE"/>
    <property type="match status" value="1"/>
</dbReference>
<evidence type="ECO:0000313" key="7">
    <source>
        <dbReference type="EMBL" id="CAJ0869371.1"/>
    </source>
</evidence>
<organism evidence="7">
    <name type="scientific">freshwater sediment metagenome</name>
    <dbReference type="NCBI Taxonomy" id="556182"/>
    <lineage>
        <taxon>unclassified sequences</taxon>
        <taxon>metagenomes</taxon>
        <taxon>ecological metagenomes</taxon>
    </lineage>
</organism>
<comment type="catalytic activity">
    <reaction evidence="6">
        <text>(2S)-2-hydroxy-3-oxobutyl phosphate + 5-amino-6-(D-ribitylamino)uracil = 6,7-dimethyl-8-(1-D-ribityl)lumazine + phosphate + 2 H2O + H(+)</text>
        <dbReference type="Rhea" id="RHEA:26152"/>
        <dbReference type="ChEBI" id="CHEBI:15377"/>
        <dbReference type="ChEBI" id="CHEBI:15378"/>
        <dbReference type="ChEBI" id="CHEBI:15934"/>
        <dbReference type="ChEBI" id="CHEBI:43474"/>
        <dbReference type="ChEBI" id="CHEBI:58201"/>
        <dbReference type="ChEBI" id="CHEBI:58830"/>
        <dbReference type="EC" id="2.5.1.78"/>
    </reaction>
</comment>
<dbReference type="PANTHER" id="PTHR21058">
    <property type="entry name" value="6,7-DIMETHYL-8-RIBITYLLUMAZINE SYNTHASE DMRL SYNTHASE LUMAZINE SYNTHASE"/>
    <property type="match status" value="1"/>
</dbReference>
<dbReference type="AlphaFoldDB" id="A0AA48M1B7"/>
<dbReference type="HAMAP" id="MF_00178">
    <property type="entry name" value="Lumazine_synth"/>
    <property type="match status" value="1"/>
</dbReference>
<dbReference type="EMBL" id="OY288114">
    <property type="protein sequence ID" value="CAJ0869371.1"/>
    <property type="molecule type" value="Genomic_DNA"/>
</dbReference>
<evidence type="ECO:0000256" key="3">
    <source>
        <dbReference type="ARBA" id="ARBA00012664"/>
    </source>
</evidence>
<protein>
    <recommendedName>
        <fullName evidence="3">6,7-dimethyl-8-ribityllumazine synthase</fullName>
        <ecNumber evidence="3">2.5.1.78</ecNumber>
    </recommendedName>
</protein>
<proteinExistence type="inferred from homology"/>
<sequence length="160" mass="16360">MAGFAPQDSDDAPVPGARLLVVAARFNAKTVALLSKGALAAAARLGATATVIEVPGALEIATAAAIALDAAEKAGSPYDGLVALGCVIRGETYHFEIVSNESSRALTDLSVARRLPLGNGILTVENEIQAMERADPKRGDKGGDAALAALSLIRLKRSLV</sequence>
<evidence type="ECO:0000256" key="2">
    <source>
        <dbReference type="ARBA" id="ARBA00007424"/>
    </source>
</evidence>
<keyword evidence="5 7" id="KW-0808">Transferase</keyword>
<dbReference type="Pfam" id="PF00885">
    <property type="entry name" value="DMRL_synthase"/>
    <property type="match status" value="1"/>
</dbReference>
<dbReference type="InterPro" id="IPR036467">
    <property type="entry name" value="LS/RS_sf"/>
</dbReference>
<dbReference type="EC" id="2.5.1.78" evidence="3"/>
<accession>A0AA48M1B7</accession>
<dbReference type="GO" id="GO:0009349">
    <property type="term" value="C:riboflavin synthase complex"/>
    <property type="evidence" value="ECO:0007669"/>
    <property type="project" value="InterPro"/>
</dbReference>
<dbReference type="InterPro" id="IPR034964">
    <property type="entry name" value="LS"/>
</dbReference>
<dbReference type="NCBIfam" id="TIGR00114">
    <property type="entry name" value="lumazine-synth"/>
    <property type="match status" value="1"/>
</dbReference>
<evidence type="ECO:0000256" key="6">
    <source>
        <dbReference type="ARBA" id="ARBA00048785"/>
    </source>
</evidence>
<gene>
    <name evidence="7" type="primary">ribH/RIB4</name>
    <name evidence="7" type="ORF">AMST5_02131</name>
</gene>